<accession>A0A2J7ZFM2</accession>
<dbReference type="InterPro" id="IPR036291">
    <property type="entry name" value="NAD(P)-bd_dom_sf"/>
</dbReference>
<feature type="non-terminal residue" evidence="3">
    <location>
        <position position="1"/>
    </location>
</feature>
<reference evidence="3 4" key="1">
    <citation type="journal article" date="2017" name="Mol. Biol. Evol.">
        <title>The 4-celled Tetrabaena socialis nuclear genome reveals the essential components for genetic control of cell number at the origin of multicellularity in the volvocine lineage.</title>
        <authorList>
            <person name="Featherston J."/>
            <person name="Arakaki Y."/>
            <person name="Hanschen E.R."/>
            <person name="Ferris P.J."/>
            <person name="Michod R.E."/>
            <person name="Olson B.J.S.C."/>
            <person name="Nozaki H."/>
            <person name="Durand P.M."/>
        </authorList>
    </citation>
    <scope>NUCLEOTIDE SEQUENCE [LARGE SCALE GENOMIC DNA]</scope>
    <source>
        <strain evidence="3 4">NIES-571</strain>
    </source>
</reference>
<dbReference type="AlphaFoldDB" id="A0A2J7ZFM2"/>
<organism evidence="3 4">
    <name type="scientific">Tetrabaena socialis</name>
    <dbReference type="NCBI Taxonomy" id="47790"/>
    <lineage>
        <taxon>Eukaryota</taxon>
        <taxon>Viridiplantae</taxon>
        <taxon>Chlorophyta</taxon>
        <taxon>core chlorophytes</taxon>
        <taxon>Chlorophyceae</taxon>
        <taxon>CS clade</taxon>
        <taxon>Chlamydomonadales</taxon>
        <taxon>Tetrabaenaceae</taxon>
        <taxon>Tetrabaena</taxon>
    </lineage>
</organism>
<dbReference type="Gene3D" id="3.40.50.720">
    <property type="entry name" value="NAD(P)-binding Rossmann-like Domain"/>
    <property type="match status" value="1"/>
</dbReference>
<dbReference type="EMBL" id="PGGS01004224">
    <property type="protein sequence ID" value="PNG99072.1"/>
    <property type="molecule type" value="Genomic_DNA"/>
</dbReference>
<evidence type="ECO:0000313" key="3">
    <source>
        <dbReference type="EMBL" id="PNG99072.1"/>
    </source>
</evidence>
<dbReference type="InterPro" id="IPR011128">
    <property type="entry name" value="G3P_DH_NAD-dep_N"/>
</dbReference>
<feature type="domain" description="Glycerol-3-phosphate dehydrogenase NAD-dependent N-terminal" evidence="2">
    <location>
        <begin position="2"/>
        <end position="64"/>
    </location>
</feature>
<dbReference type="PANTHER" id="PTHR11728">
    <property type="entry name" value="GLYCEROL-3-PHOSPHATE DEHYDROGENASE"/>
    <property type="match status" value="1"/>
</dbReference>
<gene>
    <name evidence="3" type="ORF">TSOC_015155</name>
</gene>
<dbReference type="PANTHER" id="PTHR11728:SF8">
    <property type="entry name" value="GLYCEROL-3-PHOSPHATE DEHYDROGENASE [NAD(+)]-RELATED"/>
    <property type="match status" value="1"/>
</dbReference>
<dbReference type="GO" id="GO:0005829">
    <property type="term" value="C:cytosol"/>
    <property type="evidence" value="ECO:0007669"/>
    <property type="project" value="TreeGrafter"/>
</dbReference>
<dbReference type="PRINTS" id="PR00077">
    <property type="entry name" value="GPDHDRGNASE"/>
</dbReference>
<dbReference type="GO" id="GO:0051287">
    <property type="term" value="F:NAD binding"/>
    <property type="evidence" value="ECO:0007669"/>
    <property type="project" value="InterPro"/>
</dbReference>
<dbReference type="GO" id="GO:0046168">
    <property type="term" value="P:glycerol-3-phosphate catabolic process"/>
    <property type="evidence" value="ECO:0007669"/>
    <property type="project" value="InterPro"/>
</dbReference>
<name>A0A2J7ZFM2_9CHLO</name>
<keyword evidence="4" id="KW-1185">Reference proteome</keyword>
<feature type="non-terminal residue" evidence="3">
    <location>
        <position position="86"/>
    </location>
</feature>
<dbReference type="GO" id="GO:0047952">
    <property type="term" value="F:glycerol-3-phosphate dehydrogenase [NAD(P)+] activity"/>
    <property type="evidence" value="ECO:0007669"/>
    <property type="project" value="TreeGrafter"/>
</dbReference>
<evidence type="ECO:0000256" key="1">
    <source>
        <dbReference type="ARBA" id="ARBA00023027"/>
    </source>
</evidence>
<dbReference type="InterPro" id="IPR006168">
    <property type="entry name" value="G3P_DH_NAD-dep"/>
</dbReference>
<keyword evidence="1" id="KW-0520">NAD</keyword>
<sequence length="86" mass="9503">VKPGAAAISLIKGMRVRPEGPQLISQMVRRNLGIDCAVLMGANIATDIAHEELSEAVIGFDNHDEAMLFKKLFQRPYFRISLLPDP</sequence>
<proteinExistence type="predicted"/>
<evidence type="ECO:0000259" key="2">
    <source>
        <dbReference type="Pfam" id="PF01210"/>
    </source>
</evidence>
<dbReference type="Pfam" id="PF01210">
    <property type="entry name" value="NAD_Gly3P_dh_N"/>
    <property type="match status" value="1"/>
</dbReference>
<evidence type="ECO:0000313" key="4">
    <source>
        <dbReference type="Proteomes" id="UP000236333"/>
    </source>
</evidence>
<dbReference type="SUPFAM" id="SSF51735">
    <property type="entry name" value="NAD(P)-binding Rossmann-fold domains"/>
    <property type="match status" value="1"/>
</dbReference>
<dbReference type="OrthoDB" id="504756at2759"/>
<comment type="caution">
    <text evidence="3">The sequence shown here is derived from an EMBL/GenBank/DDBJ whole genome shotgun (WGS) entry which is preliminary data.</text>
</comment>
<dbReference type="Proteomes" id="UP000236333">
    <property type="component" value="Unassembled WGS sequence"/>
</dbReference>
<protein>
    <submittedName>
        <fullName evidence="3">Glycerol-3-phosphate dehydrogenase [NAD(+)]</fullName>
    </submittedName>
</protein>